<dbReference type="EMBL" id="LT828648">
    <property type="protein sequence ID" value="SLM46473.1"/>
    <property type="molecule type" value="Genomic_DNA"/>
</dbReference>
<proteinExistence type="predicted"/>
<protein>
    <submittedName>
        <fullName evidence="1">Uncharacterized protein</fullName>
    </submittedName>
</protein>
<gene>
    <name evidence="1" type="ORF">NSJP_0301</name>
</gene>
<evidence type="ECO:0000313" key="2">
    <source>
        <dbReference type="Proteomes" id="UP000192042"/>
    </source>
</evidence>
<dbReference type="Proteomes" id="UP000192042">
    <property type="component" value="Chromosome I"/>
</dbReference>
<organism evidence="1 2">
    <name type="scientific">Nitrospira japonica</name>
    <dbReference type="NCBI Taxonomy" id="1325564"/>
    <lineage>
        <taxon>Bacteria</taxon>
        <taxon>Pseudomonadati</taxon>
        <taxon>Nitrospirota</taxon>
        <taxon>Nitrospiria</taxon>
        <taxon>Nitrospirales</taxon>
        <taxon>Nitrospiraceae</taxon>
        <taxon>Nitrospira</taxon>
    </lineage>
</organism>
<keyword evidence="2" id="KW-1185">Reference proteome</keyword>
<accession>A0A1W1I0V1</accession>
<reference evidence="1 2" key="1">
    <citation type="submission" date="2017-03" db="EMBL/GenBank/DDBJ databases">
        <authorList>
            <person name="Afonso C.L."/>
            <person name="Miller P.J."/>
            <person name="Scott M.A."/>
            <person name="Spackman E."/>
            <person name="Goraichik I."/>
            <person name="Dimitrov K.M."/>
            <person name="Suarez D.L."/>
            <person name="Swayne D.E."/>
        </authorList>
    </citation>
    <scope>NUCLEOTIDE SEQUENCE [LARGE SCALE GENOMIC DNA]</scope>
    <source>
        <strain evidence="1">Genome sequencing of Nitrospira japonica strain NJ11</strain>
    </source>
</reference>
<dbReference type="KEGG" id="nja:NSJP_0301"/>
<dbReference type="AlphaFoldDB" id="A0A1W1I0V1"/>
<evidence type="ECO:0000313" key="1">
    <source>
        <dbReference type="EMBL" id="SLM46473.1"/>
    </source>
</evidence>
<sequence length="81" mass="9549">MGFANYVSIWLRSVDCHMLLERRLLMRVQFLIHRHALDSTLCESNSHRAGIAMLRKLTERLLGPLHRRLHISHHPPPYEAE</sequence>
<name>A0A1W1I0V1_9BACT</name>